<evidence type="ECO:0000313" key="1">
    <source>
        <dbReference type="EMBL" id="MEQ2247506.1"/>
    </source>
</evidence>
<sequence length="103" mass="11413">MNTKACIDKQCRSIKRSSCTRIHTHTHTHSHVSSSGVQRWLAAVLCVQRQRRAAVFEFVCWVGGCFLGGGRRLGLRGPQDCDCDSQWSNVCSGFSSMNTSFCA</sequence>
<dbReference type="Proteomes" id="UP001482620">
    <property type="component" value="Unassembled WGS sequence"/>
</dbReference>
<proteinExistence type="predicted"/>
<accession>A0ABV0UTE2</accession>
<comment type="caution">
    <text evidence="1">The sequence shown here is derived from an EMBL/GenBank/DDBJ whole genome shotgun (WGS) entry which is preliminary data.</text>
</comment>
<organism evidence="1 2">
    <name type="scientific">Ilyodon furcidens</name>
    <name type="common">goldbreast splitfin</name>
    <dbReference type="NCBI Taxonomy" id="33524"/>
    <lineage>
        <taxon>Eukaryota</taxon>
        <taxon>Metazoa</taxon>
        <taxon>Chordata</taxon>
        <taxon>Craniata</taxon>
        <taxon>Vertebrata</taxon>
        <taxon>Euteleostomi</taxon>
        <taxon>Actinopterygii</taxon>
        <taxon>Neopterygii</taxon>
        <taxon>Teleostei</taxon>
        <taxon>Neoteleostei</taxon>
        <taxon>Acanthomorphata</taxon>
        <taxon>Ovalentaria</taxon>
        <taxon>Atherinomorphae</taxon>
        <taxon>Cyprinodontiformes</taxon>
        <taxon>Goodeidae</taxon>
        <taxon>Ilyodon</taxon>
    </lineage>
</organism>
<reference evidence="1 2" key="1">
    <citation type="submission" date="2021-06" db="EMBL/GenBank/DDBJ databases">
        <authorList>
            <person name="Palmer J.M."/>
        </authorList>
    </citation>
    <scope>NUCLEOTIDE SEQUENCE [LARGE SCALE GENOMIC DNA]</scope>
    <source>
        <strain evidence="2">if_2019</strain>
        <tissue evidence="1">Muscle</tissue>
    </source>
</reference>
<name>A0ABV0UTE2_9TELE</name>
<dbReference type="EMBL" id="JAHRIQ010081815">
    <property type="protein sequence ID" value="MEQ2247506.1"/>
    <property type="molecule type" value="Genomic_DNA"/>
</dbReference>
<evidence type="ECO:0000313" key="2">
    <source>
        <dbReference type="Proteomes" id="UP001482620"/>
    </source>
</evidence>
<keyword evidence="2" id="KW-1185">Reference proteome</keyword>
<gene>
    <name evidence="1" type="ORF">ILYODFUR_010043</name>
</gene>
<protein>
    <submittedName>
        <fullName evidence="1">Uncharacterized protein</fullName>
    </submittedName>
</protein>